<gene>
    <name evidence="2" type="ORF">EUX98_g2121</name>
</gene>
<sequence>MQSIPAPPSSPTSSSPTTSDRKRIIWTAGGFMVPTSQGSSKLKMTPVPLIRKKKTLLSAQGEQDATEPVSTDDLELPNENMHEDQSGAPEDAEIADIAEEAPKGITDTQQV</sequence>
<comment type="caution">
    <text evidence="2">The sequence shown here is derived from an EMBL/GenBank/DDBJ whole genome shotgun (WGS) entry which is preliminary data.</text>
</comment>
<dbReference type="AlphaFoldDB" id="A0A4S4N2V3"/>
<feature type="region of interest" description="Disordered" evidence="1">
    <location>
        <begin position="55"/>
        <end position="111"/>
    </location>
</feature>
<feature type="compositionally biased region" description="Acidic residues" evidence="1">
    <location>
        <begin position="90"/>
        <end position="99"/>
    </location>
</feature>
<organism evidence="2 3">
    <name type="scientific">Antrodiella citrinella</name>
    <dbReference type="NCBI Taxonomy" id="2447956"/>
    <lineage>
        <taxon>Eukaryota</taxon>
        <taxon>Fungi</taxon>
        <taxon>Dikarya</taxon>
        <taxon>Basidiomycota</taxon>
        <taxon>Agaricomycotina</taxon>
        <taxon>Agaricomycetes</taxon>
        <taxon>Polyporales</taxon>
        <taxon>Steccherinaceae</taxon>
        <taxon>Antrodiella</taxon>
    </lineage>
</organism>
<evidence type="ECO:0000313" key="3">
    <source>
        <dbReference type="Proteomes" id="UP000308730"/>
    </source>
</evidence>
<keyword evidence="3" id="KW-1185">Reference proteome</keyword>
<dbReference type="EMBL" id="SGPM01000030">
    <property type="protein sequence ID" value="THH32101.1"/>
    <property type="molecule type" value="Genomic_DNA"/>
</dbReference>
<dbReference type="OrthoDB" id="5325112at2759"/>
<evidence type="ECO:0000313" key="2">
    <source>
        <dbReference type="EMBL" id="THH32101.1"/>
    </source>
</evidence>
<reference evidence="2 3" key="1">
    <citation type="submission" date="2019-02" db="EMBL/GenBank/DDBJ databases">
        <title>Genome sequencing of the rare red list fungi Antrodiella citrinella (Flaviporus citrinellus).</title>
        <authorList>
            <person name="Buettner E."/>
            <person name="Kellner H."/>
        </authorList>
    </citation>
    <scope>NUCLEOTIDE SEQUENCE [LARGE SCALE GENOMIC DNA]</scope>
    <source>
        <strain evidence="2 3">DSM 108506</strain>
    </source>
</reference>
<dbReference type="Proteomes" id="UP000308730">
    <property type="component" value="Unassembled WGS sequence"/>
</dbReference>
<accession>A0A4S4N2V3</accession>
<name>A0A4S4N2V3_9APHY</name>
<proteinExistence type="predicted"/>
<protein>
    <submittedName>
        <fullName evidence="2">Uncharacterized protein</fullName>
    </submittedName>
</protein>
<feature type="compositionally biased region" description="Pro residues" evidence="1">
    <location>
        <begin position="1"/>
        <end position="10"/>
    </location>
</feature>
<feature type="region of interest" description="Disordered" evidence="1">
    <location>
        <begin position="1"/>
        <end position="24"/>
    </location>
</feature>
<evidence type="ECO:0000256" key="1">
    <source>
        <dbReference type="SAM" id="MobiDB-lite"/>
    </source>
</evidence>